<keyword evidence="9" id="KW-0472">Membrane</keyword>
<evidence type="ECO:0000256" key="10">
    <source>
        <dbReference type="PROSITE-ProRule" id="PRU10141"/>
    </source>
</evidence>
<keyword evidence="3" id="KW-1003">Cell membrane</keyword>
<evidence type="ECO:0000256" key="11">
    <source>
        <dbReference type="SAM" id="MobiDB-lite"/>
    </source>
</evidence>
<dbReference type="Gene3D" id="3.30.200.20">
    <property type="entry name" value="Phosphorylase Kinase, domain 1"/>
    <property type="match status" value="1"/>
</dbReference>
<dbReference type="PROSITE" id="PS50011">
    <property type="entry name" value="PROTEIN_KINASE_DOM"/>
    <property type="match status" value="1"/>
</dbReference>
<keyword evidence="8 10" id="KW-0067">ATP-binding</keyword>
<dbReference type="AlphaFoldDB" id="A0AAV8C6H6"/>
<comment type="caution">
    <text evidence="13">The sequence shown here is derived from an EMBL/GenBank/DDBJ whole genome shotgun (WGS) entry which is preliminary data.</text>
</comment>
<feature type="domain" description="Protein kinase" evidence="12">
    <location>
        <begin position="97"/>
        <end position="379"/>
    </location>
</feature>
<dbReference type="CDD" id="cd14066">
    <property type="entry name" value="STKc_IRAK"/>
    <property type="match status" value="1"/>
</dbReference>
<reference evidence="13" key="1">
    <citation type="submission" date="2022-08" db="EMBL/GenBank/DDBJ databases">
        <authorList>
            <person name="Marques A."/>
        </authorList>
    </citation>
    <scope>NUCLEOTIDE SEQUENCE</scope>
    <source>
        <strain evidence="13">RhyPub2mFocal</strain>
        <tissue evidence="13">Leaves</tissue>
    </source>
</reference>
<name>A0AAV8C6H6_9POAL</name>
<dbReference type="InterPro" id="IPR017441">
    <property type="entry name" value="Protein_kinase_ATP_BS"/>
</dbReference>
<evidence type="ECO:0000259" key="12">
    <source>
        <dbReference type="PROSITE" id="PS50011"/>
    </source>
</evidence>
<keyword evidence="5" id="KW-0808">Transferase</keyword>
<keyword evidence="7 13" id="KW-0418">Kinase</keyword>
<dbReference type="GO" id="GO:0005886">
    <property type="term" value="C:plasma membrane"/>
    <property type="evidence" value="ECO:0007669"/>
    <property type="project" value="UniProtKB-SubCell"/>
</dbReference>
<feature type="region of interest" description="Disordered" evidence="11">
    <location>
        <begin position="45"/>
        <end position="80"/>
    </location>
</feature>
<evidence type="ECO:0000256" key="6">
    <source>
        <dbReference type="ARBA" id="ARBA00022741"/>
    </source>
</evidence>
<accession>A0AAV8C6H6</accession>
<evidence type="ECO:0000256" key="9">
    <source>
        <dbReference type="ARBA" id="ARBA00023136"/>
    </source>
</evidence>
<sequence length="407" mass="45828">MEILRRKKGSFFALLPFYIQTPKHKASEKERERERERMKCFSCFSSSKKKDERNAATTTSADTNTEGASSSAPPENPVENSPFPKRFIYQELVVATNNFRDVIGEGGFGIVYKGFLEETEQEVAVKQLKVDLKGQEGKNEFNAEVMFLGRLHHPNLINLIGSCAYGEQRLIVYEFMPQGSLKDHLFDLKQGQQPLDWYTRMRIAFGVAKGLEYMHEKVTPPVIFRDLKPSNILLDENFNPKLSDLGLARLGPEGDETHVTTLVRGTYGYHAPEYLATGHLKVKSDVYAFGIVLLELISGKRASDLVRQANVPNLVTWGRRMLNLNDKSRYLRLRDPLIKDNFSPEGFIRALAVVLVCLSEDVSARPMMTDVVLTLGPLAARPNENLSSTSLPQLPNEMNKPEDASTS</sequence>
<dbReference type="GO" id="GO:0005524">
    <property type="term" value="F:ATP binding"/>
    <property type="evidence" value="ECO:0007669"/>
    <property type="project" value="UniProtKB-UniRule"/>
</dbReference>
<evidence type="ECO:0000256" key="1">
    <source>
        <dbReference type="ARBA" id="ARBA00004236"/>
    </source>
</evidence>
<dbReference type="Gene3D" id="1.10.510.10">
    <property type="entry name" value="Transferase(Phosphotransferase) domain 1"/>
    <property type="match status" value="1"/>
</dbReference>
<dbReference type="PANTHER" id="PTHR47985:SF4">
    <property type="entry name" value="SERINE_THREONINE-PROTEIN KINASE PBL27"/>
    <property type="match status" value="1"/>
</dbReference>
<evidence type="ECO:0000256" key="7">
    <source>
        <dbReference type="ARBA" id="ARBA00022777"/>
    </source>
</evidence>
<dbReference type="EMBL" id="JAMFTS010000005">
    <property type="protein sequence ID" value="KAJ4751116.1"/>
    <property type="molecule type" value="Genomic_DNA"/>
</dbReference>
<evidence type="ECO:0000313" key="14">
    <source>
        <dbReference type="Proteomes" id="UP001140206"/>
    </source>
</evidence>
<evidence type="ECO:0000313" key="13">
    <source>
        <dbReference type="EMBL" id="KAJ4751116.1"/>
    </source>
</evidence>
<keyword evidence="4" id="KW-0723">Serine/threonine-protein kinase</keyword>
<dbReference type="Pfam" id="PF00069">
    <property type="entry name" value="Pkinase"/>
    <property type="match status" value="1"/>
</dbReference>
<dbReference type="Proteomes" id="UP001140206">
    <property type="component" value="Chromosome 5"/>
</dbReference>
<gene>
    <name evidence="13" type="ORF">LUZ62_085521</name>
</gene>
<keyword evidence="14" id="KW-1185">Reference proteome</keyword>
<feature type="compositionally biased region" description="Polar residues" evidence="11">
    <location>
        <begin position="384"/>
        <end position="393"/>
    </location>
</feature>
<feature type="region of interest" description="Disordered" evidence="11">
    <location>
        <begin position="384"/>
        <end position="407"/>
    </location>
</feature>
<dbReference type="InterPro" id="IPR011009">
    <property type="entry name" value="Kinase-like_dom_sf"/>
</dbReference>
<dbReference type="InterPro" id="IPR000719">
    <property type="entry name" value="Prot_kinase_dom"/>
</dbReference>
<evidence type="ECO:0000256" key="2">
    <source>
        <dbReference type="ARBA" id="ARBA00008684"/>
    </source>
</evidence>
<comment type="similarity">
    <text evidence="2">Belongs to the protein kinase superfamily. Ser/Thr protein kinase family.</text>
</comment>
<comment type="subcellular location">
    <subcellularLocation>
        <location evidence="1">Cell membrane</location>
    </subcellularLocation>
</comment>
<keyword evidence="6 10" id="KW-0547">Nucleotide-binding</keyword>
<evidence type="ECO:0000256" key="8">
    <source>
        <dbReference type="ARBA" id="ARBA00022840"/>
    </source>
</evidence>
<feature type="binding site" evidence="10">
    <location>
        <position position="126"/>
    </location>
    <ligand>
        <name>ATP</name>
        <dbReference type="ChEBI" id="CHEBI:30616"/>
    </ligand>
</feature>
<evidence type="ECO:0000256" key="5">
    <source>
        <dbReference type="ARBA" id="ARBA00022679"/>
    </source>
</evidence>
<protein>
    <submittedName>
        <fullName evidence="13">Kinase superfamily protein</fullName>
    </submittedName>
</protein>
<evidence type="ECO:0000256" key="3">
    <source>
        <dbReference type="ARBA" id="ARBA00022475"/>
    </source>
</evidence>
<dbReference type="FunFam" id="3.30.200.20:FF:000178">
    <property type="entry name" value="serine/threonine-protein kinase PBS1-like"/>
    <property type="match status" value="1"/>
</dbReference>
<dbReference type="PANTHER" id="PTHR47985">
    <property type="entry name" value="OS07G0668900 PROTEIN"/>
    <property type="match status" value="1"/>
</dbReference>
<dbReference type="GO" id="GO:0004674">
    <property type="term" value="F:protein serine/threonine kinase activity"/>
    <property type="evidence" value="ECO:0007669"/>
    <property type="project" value="UniProtKB-KW"/>
</dbReference>
<dbReference type="PROSITE" id="PS00107">
    <property type="entry name" value="PROTEIN_KINASE_ATP"/>
    <property type="match status" value="1"/>
</dbReference>
<evidence type="ECO:0000256" key="4">
    <source>
        <dbReference type="ARBA" id="ARBA00022527"/>
    </source>
</evidence>
<dbReference type="FunFam" id="1.10.510.10:FF:000032">
    <property type="entry name" value="Serine/threonine-protein kinase PBS1"/>
    <property type="match status" value="1"/>
</dbReference>
<dbReference type="SMART" id="SM00220">
    <property type="entry name" value="S_TKc"/>
    <property type="match status" value="1"/>
</dbReference>
<organism evidence="13 14">
    <name type="scientific">Rhynchospora pubera</name>
    <dbReference type="NCBI Taxonomy" id="906938"/>
    <lineage>
        <taxon>Eukaryota</taxon>
        <taxon>Viridiplantae</taxon>
        <taxon>Streptophyta</taxon>
        <taxon>Embryophyta</taxon>
        <taxon>Tracheophyta</taxon>
        <taxon>Spermatophyta</taxon>
        <taxon>Magnoliopsida</taxon>
        <taxon>Liliopsida</taxon>
        <taxon>Poales</taxon>
        <taxon>Cyperaceae</taxon>
        <taxon>Cyperoideae</taxon>
        <taxon>Rhynchosporeae</taxon>
        <taxon>Rhynchospora</taxon>
    </lineage>
</organism>
<proteinExistence type="inferred from homology"/>
<feature type="compositionally biased region" description="Low complexity" evidence="11">
    <location>
        <begin position="55"/>
        <end position="68"/>
    </location>
</feature>
<dbReference type="SUPFAM" id="SSF56112">
    <property type="entry name" value="Protein kinase-like (PK-like)"/>
    <property type="match status" value="1"/>
</dbReference>